<proteinExistence type="predicted"/>
<dbReference type="GO" id="GO:0005829">
    <property type="term" value="C:cytosol"/>
    <property type="evidence" value="ECO:0007669"/>
    <property type="project" value="TreeGrafter"/>
</dbReference>
<gene>
    <name evidence="2" type="ORF">BUALT_Bualt17G0040400</name>
</gene>
<dbReference type="EMBL" id="WHWC01000017">
    <property type="protein sequence ID" value="KAG8366096.1"/>
    <property type="molecule type" value="Genomic_DNA"/>
</dbReference>
<name>A0AAV6W6M1_9LAMI</name>
<dbReference type="InterPro" id="IPR015915">
    <property type="entry name" value="Kelch-typ_b-propeller"/>
</dbReference>
<feature type="domain" description="F-box" evidence="1">
    <location>
        <begin position="12"/>
        <end position="46"/>
    </location>
</feature>
<dbReference type="SUPFAM" id="SSF117281">
    <property type="entry name" value="Kelch motif"/>
    <property type="match status" value="1"/>
</dbReference>
<evidence type="ECO:0000313" key="2">
    <source>
        <dbReference type="EMBL" id="KAG8366096.1"/>
    </source>
</evidence>
<dbReference type="Proteomes" id="UP000826271">
    <property type="component" value="Unassembled WGS sequence"/>
</dbReference>
<dbReference type="GO" id="GO:0005634">
    <property type="term" value="C:nucleus"/>
    <property type="evidence" value="ECO:0007669"/>
    <property type="project" value="TreeGrafter"/>
</dbReference>
<dbReference type="CDD" id="cd09917">
    <property type="entry name" value="F-box_SF"/>
    <property type="match status" value="1"/>
</dbReference>
<accession>A0AAV6W6M1</accession>
<protein>
    <recommendedName>
        <fullName evidence="1">F-box domain-containing protein</fullName>
    </recommendedName>
</protein>
<dbReference type="PANTHER" id="PTHR24414">
    <property type="entry name" value="F-BOX/KELCH-REPEAT PROTEIN SKIP4"/>
    <property type="match status" value="1"/>
</dbReference>
<dbReference type="AlphaFoldDB" id="A0AAV6W6M1"/>
<evidence type="ECO:0000259" key="1">
    <source>
        <dbReference type="Pfam" id="PF00646"/>
    </source>
</evidence>
<dbReference type="SUPFAM" id="SSF81383">
    <property type="entry name" value="F-box domain"/>
    <property type="match status" value="1"/>
</dbReference>
<dbReference type="InterPro" id="IPR050354">
    <property type="entry name" value="F-box/kelch-repeat_ARATH"/>
</dbReference>
<evidence type="ECO:0000313" key="3">
    <source>
        <dbReference type="Proteomes" id="UP000826271"/>
    </source>
</evidence>
<dbReference type="Gene3D" id="2.120.10.80">
    <property type="entry name" value="Kelch-type beta propeller"/>
    <property type="match status" value="1"/>
</dbReference>
<reference evidence="2" key="1">
    <citation type="submission" date="2019-10" db="EMBL/GenBank/DDBJ databases">
        <authorList>
            <person name="Zhang R."/>
            <person name="Pan Y."/>
            <person name="Wang J."/>
            <person name="Ma R."/>
            <person name="Yu S."/>
        </authorList>
    </citation>
    <scope>NUCLEOTIDE SEQUENCE</scope>
    <source>
        <strain evidence="2">LA-IB0</strain>
        <tissue evidence="2">Leaf</tissue>
    </source>
</reference>
<dbReference type="Pfam" id="PF00646">
    <property type="entry name" value="F-box"/>
    <property type="match status" value="1"/>
</dbReference>
<keyword evidence="3" id="KW-1185">Reference proteome</keyword>
<dbReference type="GO" id="GO:0043161">
    <property type="term" value="P:proteasome-mediated ubiquitin-dependent protein catabolic process"/>
    <property type="evidence" value="ECO:0007669"/>
    <property type="project" value="TreeGrafter"/>
</dbReference>
<sequence>MAMEDELEINGDVLETVLSHVPLVDLVAAMHVSKPWSDAVSSSLRHHNKLKPWLILHTQATRHPYATATHAYDPRSDVWIKVSQPSIKYISALKSSHSNFLYMLSPSQFSFSFDPLNFDWHHVEAPMVWRNDPIVARVGDSVVVAGGGCDFEDDPLAVEIYDLNARVWHTCDSMPMSLRDSAASIWLSIATTSEKLIVTHKESGVTHWLDPVAKSWSRPFVMNPSGDDVVTSYNIGCTNNNGLILVGVCRNYENVERVKVWGIVGDDFGCEEIGEMPLEFVESLRSESFGNCGIHVRVAGDVVYVYSTSTWEMEVVVACELVAGGGCRWWSVRNVVARDGRVVDRLIVTCSEVGIDELRRVMGGGKDWRFEVSSRG</sequence>
<organism evidence="2 3">
    <name type="scientific">Buddleja alternifolia</name>
    <dbReference type="NCBI Taxonomy" id="168488"/>
    <lineage>
        <taxon>Eukaryota</taxon>
        <taxon>Viridiplantae</taxon>
        <taxon>Streptophyta</taxon>
        <taxon>Embryophyta</taxon>
        <taxon>Tracheophyta</taxon>
        <taxon>Spermatophyta</taxon>
        <taxon>Magnoliopsida</taxon>
        <taxon>eudicotyledons</taxon>
        <taxon>Gunneridae</taxon>
        <taxon>Pentapetalae</taxon>
        <taxon>asterids</taxon>
        <taxon>lamiids</taxon>
        <taxon>Lamiales</taxon>
        <taxon>Scrophulariaceae</taxon>
        <taxon>Buddlejeae</taxon>
        <taxon>Buddleja</taxon>
    </lineage>
</organism>
<dbReference type="PANTHER" id="PTHR24414:SF44">
    <property type="entry name" value="F-BOX DOMAIN-CONTAINING PROTEIN"/>
    <property type="match status" value="1"/>
</dbReference>
<comment type="caution">
    <text evidence="2">The sequence shown here is derived from an EMBL/GenBank/DDBJ whole genome shotgun (WGS) entry which is preliminary data.</text>
</comment>
<dbReference type="InterPro" id="IPR036047">
    <property type="entry name" value="F-box-like_dom_sf"/>
</dbReference>
<dbReference type="InterPro" id="IPR001810">
    <property type="entry name" value="F-box_dom"/>
</dbReference>